<reference evidence="3" key="1">
    <citation type="submission" date="2016-04" db="EMBL/GenBank/DDBJ databases">
        <authorList>
            <person name="Evans L.H."/>
            <person name="Alamgir A."/>
            <person name="Owens N."/>
            <person name="Weber N.D."/>
            <person name="Virtaneva K."/>
            <person name="Barbian K."/>
            <person name="Babar A."/>
            <person name="Rosenke K."/>
        </authorList>
    </citation>
    <scope>NUCLEOTIDE SEQUENCE [LARGE SCALE GENOMIC DNA]</scope>
    <source>
        <strain evidence="3">CBS 101.48</strain>
    </source>
</reference>
<protein>
    <recommendedName>
        <fullName evidence="2">DUF3020 domain-containing protein</fullName>
    </recommendedName>
</protein>
<feature type="compositionally biased region" description="Basic and acidic residues" evidence="1">
    <location>
        <begin position="28"/>
        <end position="48"/>
    </location>
</feature>
<evidence type="ECO:0000313" key="4">
    <source>
        <dbReference type="Proteomes" id="UP000078561"/>
    </source>
</evidence>
<dbReference type="OrthoDB" id="5595797at2759"/>
<dbReference type="InParanoid" id="A0A163MTF7"/>
<dbReference type="AlphaFoldDB" id="A0A163MTF7"/>
<evidence type="ECO:0000259" key="2">
    <source>
        <dbReference type="Pfam" id="PF11223"/>
    </source>
</evidence>
<evidence type="ECO:0000256" key="1">
    <source>
        <dbReference type="SAM" id="MobiDB-lite"/>
    </source>
</evidence>
<dbReference type="Pfam" id="PF11223">
    <property type="entry name" value="DUF3020"/>
    <property type="match status" value="1"/>
</dbReference>
<organism evidence="3">
    <name type="scientific">Absidia glauca</name>
    <name type="common">Pin mould</name>
    <dbReference type="NCBI Taxonomy" id="4829"/>
    <lineage>
        <taxon>Eukaryota</taxon>
        <taxon>Fungi</taxon>
        <taxon>Fungi incertae sedis</taxon>
        <taxon>Mucoromycota</taxon>
        <taxon>Mucoromycotina</taxon>
        <taxon>Mucoromycetes</taxon>
        <taxon>Mucorales</taxon>
        <taxon>Cunninghamellaceae</taxon>
        <taxon>Absidia</taxon>
    </lineage>
</organism>
<name>A0A163MTF7_ABSGL</name>
<keyword evidence="4" id="KW-1185">Reference proteome</keyword>
<evidence type="ECO:0000313" key="3">
    <source>
        <dbReference type="EMBL" id="SAM08501.1"/>
    </source>
</evidence>
<feature type="compositionally biased region" description="Acidic residues" evidence="1">
    <location>
        <begin position="145"/>
        <end position="162"/>
    </location>
</feature>
<proteinExistence type="predicted"/>
<feature type="region of interest" description="Disordered" evidence="1">
    <location>
        <begin position="140"/>
        <end position="166"/>
    </location>
</feature>
<dbReference type="EMBL" id="LT554895">
    <property type="protein sequence ID" value="SAM08501.1"/>
    <property type="molecule type" value="Genomic_DNA"/>
</dbReference>
<sequence length="247" mass="28669">MENPNIHNIPYVRSRDQKRWKGHAKKIVSKEETTERMRKWRAENREKNRQNDLRCRVYRLARQKFGDKDSVEKQTFIQDEIIRRLGRRTNAKSKSTASSSASSPSSYSNSAFSSTSPSPIDYRLINPRIRRRSAATKAIHNTIIDNDDDEEEDDEEDDDEDMDSRPWKTELPFYNMPHQKIELPSIDSLCPSLIASTTLRRRTSSSSESSINLAFEGDIDDQVQHSRLDTLCHSILAKIRLDLDENI</sequence>
<feature type="domain" description="DUF3020" evidence="2">
    <location>
        <begin position="35"/>
        <end position="80"/>
    </location>
</feature>
<feature type="compositionally biased region" description="Low complexity" evidence="1">
    <location>
        <begin position="92"/>
        <end position="118"/>
    </location>
</feature>
<dbReference type="InterPro" id="IPR021386">
    <property type="entry name" value="SPP41_DUF3020"/>
</dbReference>
<dbReference type="Proteomes" id="UP000078561">
    <property type="component" value="Unassembled WGS sequence"/>
</dbReference>
<gene>
    <name evidence="3" type="primary">ABSGL_14164.1 scaffold 14385</name>
</gene>
<feature type="region of interest" description="Disordered" evidence="1">
    <location>
        <begin position="1"/>
        <end position="48"/>
    </location>
</feature>
<feature type="region of interest" description="Disordered" evidence="1">
    <location>
        <begin position="88"/>
        <end position="121"/>
    </location>
</feature>
<accession>A0A163MTF7</accession>